<dbReference type="EMBL" id="JBJQND010000014">
    <property type="protein sequence ID" value="KAL3853871.1"/>
    <property type="molecule type" value="Genomic_DNA"/>
</dbReference>
<evidence type="ECO:0000313" key="1">
    <source>
        <dbReference type="EMBL" id="KAL3853871.1"/>
    </source>
</evidence>
<evidence type="ECO:0000313" key="2">
    <source>
        <dbReference type="EMBL" id="KAL3853900.1"/>
    </source>
</evidence>
<keyword evidence="3" id="KW-1185">Reference proteome</keyword>
<evidence type="ECO:0000313" key="3">
    <source>
        <dbReference type="Proteomes" id="UP001634394"/>
    </source>
</evidence>
<dbReference type="AlphaFoldDB" id="A0ABD3UXZ7"/>
<organism evidence="1 3">
    <name type="scientific">Sinanodonta woodiana</name>
    <name type="common">Chinese pond mussel</name>
    <name type="synonym">Anodonta woodiana</name>
    <dbReference type="NCBI Taxonomy" id="1069815"/>
    <lineage>
        <taxon>Eukaryota</taxon>
        <taxon>Metazoa</taxon>
        <taxon>Spiralia</taxon>
        <taxon>Lophotrochozoa</taxon>
        <taxon>Mollusca</taxon>
        <taxon>Bivalvia</taxon>
        <taxon>Autobranchia</taxon>
        <taxon>Heteroconchia</taxon>
        <taxon>Palaeoheterodonta</taxon>
        <taxon>Unionida</taxon>
        <taxon>Unionoidea</taxon>
        <taxon>Unionidae</taxon>
        <taxon>Unioninae</taxon>
        <taxon>Sinanodonta</taxon>
    </lineage>
</organism>
<accession>A0ABD3UXZ7</accession>
<protein>
    <submittedName>
        <fullName evidence="1">Uncharacterized protein</fullName>
    </submittedName>
</protein>
<dbReference type="Proteomes" id="UP001634394">
    <property type="component" value="Unassembled WGS sequence"/>
</dbReference>
<proteinExistence type="predicted"/>
<sequence>MSVILHNVTQAHPKASDCIPGDHKSSEALVFVSCNISETWRKGENVMALCSRIPMFTPIATFKNDGAYTANGGRAGMFLGCLPNGFKFAFQDCQFGIQVKHLQTGGLFLNDPSNYYIIRW</sequence>
<dbReference type="EMBL" id="JBJQND010000014">
    <property type="protein sequence ID" value="KAL3853900.1"/>
    <property type="molecule type" value="Genomic_DNA"/>
</dbReference>
<gene>
    <name evidence="1" type="ORF">ACJMK2_013170</name>
    <name evidence="2" type="ORF">ACJMK2_013196</name>
</gene>
<reference evidence="1 3" key="1">
    <citation type="submission" date="2024-11" db="EMBL/GenBank/DDBJ databases">
        <title>Chromosome-level genome assembly of the freshwater bivalve Anodonta woodiana.</title>
        <authorList>
            <person name="Chen X."/>
        </authorList>
    </citation>
    <scope>NUCLEOTIDE SEQUENCE [LARGE SCALE GENOMIC DNA]</scope>
    <source>
        <strain evidence="1">MN2024</strain>
        <tissue evidence="1">Gills</tissue>
    </source>
</reference>
<name>A0ABD3UXZ7_SINWO</name>
<comment type="caution">
    <text evidence="1">The sequence shown here is derived from an EMBL/GenBank/DDBJ whole genome shotgun (WGS) entry which is preliminary data.</text>
</comment>